<keyword evidence="8 16" id="KW-0812">Transmembrane</keyword>
<dbReference type="Gene3D" id="1.20.120.1760">
    <property type="match status" value="1"/>
</dbReference>
<evidence type="ECO:0000256" key="7">
    <source>
        <dbReference type="ARBA" id="ARBA00022679"/>
    </source>
</evidence>
<comment type="catalytic activity">
    <reaction evidence="14">
        <text>a CDP-1,2-diacyl-sn-glycerol + sn-glycerol 3-phosphate = a 1,2-diacyl-sn-glycero-3-phospho-(1'-sn-glycero-3'-phosphate) + CMP + H(+)</text>
        <dbReference type="Rhea" id="RHEA:12593"/>
        <dbReference type="ChEBI" id="CHEBI:15378"/>
        <dbReference type="ChEBI" id="CHEBI:57597"/>
        <dbReference type="ChEBI" id="CHEBI:58332"/>
        <dbReference type="ChEBI" id="CHEBI:60110"/>
        <dbReference type="ChEBI" id="CHEBI:60377"/>
        <dbReference type="EC" id="2.7.8.5"/>
    </reaction>
</comment>
<evidence type="ECO:0000256" key="16">
    <source>
        <dbReference type="SAM" id="Phobius"/>
    </source>
</evidence>
<feature type="transmembrane region" description="Helical" evidence="16">
    <location>
        <begin position="151"/>
        <end position="174"/>
    </location>
</feature>
<dbReference type="Proteomes" id="UP001300672">
    <property type="component" value="Chromosome"/>
</dbReference>
<feature type="transmembrane region" description="Helical" evidence="16">
    <location>
        <begin position="127"/>
        <end position="145"/>
    </location>
</feature>
<evidence type="ECO:0000256" key="10">
    <source>
        <dbReference type="ARBA" id="ARBA00023098"/>
    </source>
</evidence>
<dbReference type="AlphaFoldDB" id="A0AA95KJA1"/>
<evidence type="ECO:0000256" key="12">
    <source>
        <dbReference type="ARBA" id="ARBA00023209"/>
    </source>
</evidence>
<accession>A0AA95KJA1</accession>
<evidence type="ECO:0000256" key="3">
    <source>
        <dbReference type="ARBA" id="ARBA00010441"/>
    </source>
</evidence>
<dbReference type="PROSITE" id="PS00379">
    <property type="entry name" value="CDP_ALCOHOL_P_TRANSF"/>
    <property type="match status" value="1"/>
</dbReference>
<dbReference type="GO" id="GO:0008444">
    <property type="term" value="F:CDP-diacylglycerol-glycerol-3-phosphate 3-phosphatidyltransferase activity"/>
    <property type="evidence" value="ECO:0007669"/>
    <property type="project" value="UniProtKB-EC"/>
</dbReference>
<dbReference type="EMBL" id="CP124755">
    <property type="protein sequence ID" value="WGZ91800.1"/>
    <property type="molecule type" value="Genomic_DNA"/>
</dbReference>
<reference evidence="17" key="1">
    <citation type="journal article" date="2023" name="Int. J. Mol. Sci.">
        <title>Metagenomics Revealed a New Genus 'Candidatus Thiocaldithrix dubininis' gen. nov., sp. nov. and a New Species 'Candidatus Thiothrix putei' sp. nov. in the Family Thiotrichaceae, Some Members of Which Have Traits of Both Na+- and H+-Motive Energetics.</title>
        <authorList>
            <person name="Ravin N.V."/>
            <person name="Muntyan M.S."/>
            <person name="Smolyakov D.D."/>
            <person name="Rudenko T.S."/>
            <person name="Beletsky A.V."/>
            <person name="Mardanov A.V."/>
            <person name="Grabovich M.Y."/>
        </authorList>
    </citation>
    <scope>NUCLEOTIDE SEQUENCE</scope>
    <source>
        <strain evidence="17">GKL-01</strain>
    </source>
</reference>
<dbReference type="PIRSF" id="PIRSF000847">
    <property type="entry name" value="Phos_ph_gly_syn"/>
    <property type="match status" value="1"/>
</dbReference>
<keyword evidence="11 16" id="KW-0472">Membrane</keyword>
<keyword evidence="6" id="KW-0444">Lipid biosynthesis</keyword>
<evidence type="ECO:0000256" key="8">
    <source>
        <dbReference type="ARBA" id="ARBA00022692"/>
    </source>
</evidence>
<keyword evidence="12" id="KW-0594">Phospholipid biosynthesis</keyword>
<dbReference type="KEGG" id="tdu:QJT80_04810"/>
<comment type="pathway">
    <text evidence="2">Phospholipid metabolism; phosphatidylglycerol biosynthesis; phosphatidylglycerol from CDP-diacylglycerol: step 1/2.</text>
</comment>
<comment type="similarity">
    <text evidence="3 15">Belongs to the CDP-alcohol phosphatidyltransferase class-I family.</text>
</comment>
<dbReference type="EC" id="2.7.8.5" evidence="4"/>
<dbReference type="GO" id="GO:0046474">
    <property type="term" value="P:glycerophospholipid biosynthetic process"/>
    <property type="evidence" value="ECO:0007669"/>
    <property type="project" value="TreeGrafter"/>
</dbReference>
<evidence type="ECO:0000256" key="9">
    <source>
        <dbReference type="ARBA" id="ARBA00022989"/>
    </source>
</evidence>
<keyword evidence="9 16" id="KW-1133">Transmembrane helix</keyword>
<sequence>MIEQIPNLITIVRILAIAPICWLLWQHDYQNAFVLLLIAGLSDALDGYLARRYGWFTRLGAFLDPIADKLFVACVYIVFGLQGYLPWWLVSLVLGRDVIISGGALAFRWATGHLEMQPLRISKLNTVLQIILLALTLVNIALYSIPTWLQVSVQGAVAISTLSSGLAYMVLWTLNAMKESHALKQP</sequence>
<keyword evidence="13" id="KW-1208">Phospholipid metabolism</keyword>
<evidence type="ECO:0000256" key="6">
    <source>
        <dbReference type="ARBA" id="ARBA00022516"/>
    </source>
</evidence>
<dbReference type="InterPro" id="IPR050324">
    <property type="entry name" value="CDP-alcohol_PTase-I"/>
</dbReference>
<name>A0AA95KJA1_9GAMM</name>
<keyword evidence="10" id="KW-0443">Lipid metabolism</keyword>
<organism evidence="17">
    <name type="scientific">Candidatus Thiocaldithrix dubininis</name>
    <dbReference type="NCBI Taxonomy" id="3080823"/>
    <lineage>
        <taxon>Bacteria</taxon>
        <taxon>Pseudomonadati</taxon>
        <taxon>Pseudomonadota</taxon>
        <taxon>Gammaproteobacteria</taxon>
        <taxon>Thiotrichales</taxon>
        <taxon>Thiotrichaceae</taxon>
        <taxon>Candidatus Thiocaldithrix</taxon>
    </lineage>
</organism>
<feature type="transmembrane region" description="Helical" evidence="16">
    <location>
        <begin position="7"/>
        <end position="25"/>
    </location>
</feature>
<evidence type="ECO:0000256" key="15">
    <source>
        <dbReference type="RuleBase" id="RU003750"/>
    </source>
</evidence>
<evidence type="ECO:0000256" key="1">
    <source>
        <dbReference type="ARBA" id="ARBA00004141"/>
    </source>
</evidence>
<keyword evidence="7 15" id="KW-0808">Transferase</keyword>
<comment type="subcellular location">
    <subcellularLocation>
        <location evidence="1">Membrane</location>
        <topology evidence="1">Multi-pass membrane protein</topology>
    </subcellularLocation>
</comment>
<dbReference type="InterPro" id="IPR004570">
    <property type="entry name" value="Phosphatidylglycerol_P_synth"/>
</dbReference>
<evidence type="ECO:0000256" key="5">
    <source>
        <dbReference type="ARBA" id="ARBA00014944"/>
    </source>
</evidence>
<dbReference type="PANTHER" id="PTHR14269">
    <property type="entry name" value="CDP-DIACYLGLYCEROL--GLYCEROL-3-PHOSPHATE 3-PHOSPHATIDYLTRANSFERASE-RELATED"/>
    <property type="match status" value="1"/>
</dbReference>
<reference evidence="17" key="2">
    <citation type="submission" date="2023-04" db="EMBL/GenBank/DDBJ databases">
        <authorList>
            <person name="Beletskiy A.V."/>
            <person name="Mardanov A.V."/>
            <person name="Ravin N.V."/>
        </authorList>
    </citation>
    <scope>NUCLEOTIDE SEQUENCE</scope>
    <source>
        <strain evidence="17">GKL-01</strain>
    </source>
</reference>
<evidence type="ECO:0000256" key="14">
    <source>
        <dbReference type="ARBA" id="ARBA00048586"/>
    </source>
</evidence>
<gene>
    <name evidence="17" type="ORF">QJT80_04810</name>
</gene>
<dbReference type="InterPro" id="IPR043130">
    <property type="entry name" value="CDP-OH_PTrfase_TM_dom"/>
</dbReference>
<protein>
    <recommendedName>
        <fullName evidence="5">CDP-diacylglycerol--glycerol-3-phosphate 3-phosphatidyltransferase</fullName>
        <ecNumber evidence="4">2.7.8.5</ecNumber>
    </recommendedName>
</protein>
<dbReference type="Pfam" id="PF01066">
    <property type="entry name" value="CDP-OH_P_transf"/>
    <property type="match status" value="1"/>
</dbReference>
<evidence type="ECO:0000256" key="11">
    <source>
        <dbReference type="ARBA" id="ARBA00023136"/>
    </source>
</evidence>
<dbReference type="InterPro" id="IPR000462">
    <property type="entry name" value="CDP-OH_P_trans"/>
</dbReference>
<evidence type="ECO:0000256" key="2">
    <source>
        <dbReference type="ARBA" id="ARBA00005042"/>
    </source>
</evidence>
<proteinExistence type="inferred from homology"/>
<evidence type="ECO:0000256" key="4">
    <source>
        <dbReference type="ARBA" id="ARBA00013170"/>
    </source>
</evidence>
<evidence type="ECO:0000313" key="17">
    <source>
        <dbReference type="EMBL" id="WGZ91800.1"/>
    </source>
</evidence>
<evidence type="ECO:0000256" key="13">
    <source>
        <dbReference type="ARBA" id="ARBA00023264"/>
    </source>
</evidence>
<feature type="transmembrane region" description="Helical" evidence="16">
    <location>
        <begin position="31"/>
        <end position="49"/>
    </location>
</feature>
<dbReference type="InterPro" id="IPR048254">
    <property type="entry name" value="CDP_ALCOHOL_P_TRANSF_CS"/>
</dbReference>
<dbReference type="PANTHER" id="PTHR14269:SF11">
    <property type="entry name" value="CDP-DIACYLGLYCEROL--GLYCEROL-3-PHOSPHATE 3-PHOSPHATIDYLTRANSFERASE"/>
    <property type="match status" value="1"/>
</dbReference>
<dbReference type="GO" id="GO:0016020">
    <property type="term" value="C:membrane"/>
    <property type="evidence" value="ECO:0007669"/>
    <property type="project" value="UniProtKB-SubCell"/>
</dbReference>